<dbReference type="AlphaFoldDB" id="A0A7C4PHR8"/>
<dbReference type="EMBL" id="DSYK01000121">
    <property type="protein sequence ID" value="HGS20683.1"/>
    <property type="molecule type" value="Genomic_DNA"/>
</dbReference>
<organism evidence="1">
    <name type="scientific">Anaerolinea thermolimosa</name>
    <dbReference type="NCBI Taxonomy" id="229919"/>
    <lineage>
        <taxon>Bacteria</taxon>
        <taxon>Bacillati</taxon>
        <taxon>Chloroflexota</taxon>
        <taxon>Anaerolineae</taxon>
        <taxon>Anaerolineales</taxon>
        <taxon>Anaerolineaceae</taxon>
        <taxon>Anaerolinea</taxon>
    </lineage>
</organism>
<comment type="caution">
    <text evidence="1">The sequence shown here is derived from an EMBL/GenBank/DDBJ whole genome shotgun (WGS) entry which is preliminary data.</text>
</comment>
<sequence length="93" mass="10977">MSIVTLRPGWRWVVEETKTLVTELPIQGDHRLLQLWRQIPVARQGRNGFELSPLDQLRHLLVRLAENWARYRLSDWQPNAPWTKNPTEQVLVG</sequence>
<reference evidence="1" key="1">
    <citation type="journal article" date="2020" name="mSystems">
        <title>Genome- and Community-Level Interaction Insights into Carbon Utilization and Element Cycling Functions of Hydrothermarchaeota in Hydrothermal Sediment.</title>
        <authorList>
            <person name="Zhou Z."/>
            <person name="Liu Y."/>
            <person name="Xu W."/>
            <person name="Pan J."/>
            <person name="Luo Z.H."/>
            <person name="Li M."/>
        </authorList>
    </citation>
    <scope>NUCLEOTIDE SEQUENCE [LARGE SCALE GENOMIC DNA]</scope>
    <source>
        <strain evidence="1">SpSt-573</strain>
    </source>
</reference>
<name>A0A7C4PHR8_9CHLR</name>
<proteinExistence type="predicted"/>
<evidence type="ECO:0000313" key="1">
    <source>
        <dbReference type="EMBL" id="HGS20683.1"/>
    </source>
</evidence>
<accession>A0A7C4PHR8</accession>
<protein>
    <submittedName>
        <fullName evidence="1">Uncharacterized protein</fullName>
    </submittedName>
</protein>
<gene>
    <name evidence="1" type="ORF">ENT37_02310</name>
</gene>